<dbReference type="PANTHER" id="PTHR35093:SF8">
    <property type="entry name" value="OUTER MEMBRANE PROTEIN NMB0088-RELATED"/>
    <property type="match status" value="1"/>
</dbReference>
<dbReference type="Proteomes" id="UP000183038">
    <property type="component" value="Unassembled WGS sequence"/>
</dbReference>
<evidence type="ECO:0000256" key="1">
    <source>
        <dbReference type="ARBA" id="ARBA00004571"/>
    </source>
</evidence>
<dbReference type="RefSeq" id="WP_074672537.1">
    <property type="nucleotide sequence ID" value="NZ_FNTB01000001.1"/>
</dbReference>
<keyword evidence="4" id="KW-0812">Transmembrane</keyword>
<keyword evidence="3" id="KW-1134">Transmembrane beta strand</keyword>
<dbReference type="EMBL" id="FNTB01000001">
    <property type="protein sequence ID" value="SEC01029.1"/>
    <property type="molecule type" value="Genomic_DNA"/>
</dbReference>
<dbReference type="PANTHER" id="PTHR35093">
    <property type="entry name" value="OUTER MEMBRANE PROTEIN NMB0088-RELATED"/>
    <property type="match status" value="1"/>
</dbReference>
<keyword evidence="5 8" id="KW-0732">Signal</keyword>
<name>A0A1H4P0V3_9FLAO</name>
<feature type="chain" id="PRO_5010223762" evidence="8">
    <location>
        <begin position="21"/>
        <end position="501"/>
    </location>
</feature>
<evidence type="ECO:0000256" key="3">
    <source>
        <dbReference type="ARBA" id="ARBA00022452"/>
    </source>
</evidence>
<reference evidence="9 10" key="1">
    <citation type="submission" date="2016-10" db="EMBL/GenBank/DDBJ databases">
        <authorList>
            <person name="de Groot N.N."/>
        </authorList>
    </citation>
    <scope>NUCLEOTIDE SEQUENCE [LARGE SCALE GENOMIC DNA]</scope>
    <source>
        <strain evidence="9 10">MAR_2009_71</strain>
    </source>
</reference>
<dbReference type="OrthoDB" id="9765571at2"/>
<comment type="similarity">
    <text evidence="2">Belongs to the OmpP1/FadL family.</text>
</comment>
<evidence type="ECO:0000313" key="10">
    <source>
        <dbReference type="Proteomes" id="UP000183038"/>
    </source>
</evidence>
<dbReference type="Gene3D" id="2.40.160.60">
    <property type="entry name" value="Outer membrane protein transport protein (OMPP1/FadL/TodX)"/>
    <property type="match status" value="2"/>
</dbReference>
<sequence length="501" mass="55525">MKRYLTFVILMACAIGSAQNINEALRYGTENLQGTARFQAMGGAFGALGGDLSSLNINPAGSAVFNNSLFTISGSNYNTNNEARYFGDTNITKDNTIELNQIGGAFVFRNTDSNSDWQKFTLAFNYDLVNNFDNEYYVSGSSTQGIDTYFSEYAQGTPFGSILVQDGEFLEEAYLDIGSAQGFRDQQAFLGYYGGILDPETEDDANTNYVSNTLYDFVEQDFIRRTTGYNSKFTINVASQYKENIYLGASLNFHSVLYTQFDQFTESGYEPNSEITRTTFDNYLETEGNGFSFSLGAIAKLNDNVRLGGSYQSPTWYRLEDNTSQRINSDLADADINFINFNIINLFESYTVKTPSKLTGSLAVIFAKDGLLSFDYGYQDFSQSELRPTNDPSFQTVNSQITSDLGAVSTFRLGGEYRIKQVSLRAGYRFEQSPYSNGNTIGDLNAVSGGIGYNFGGSKLDFSLSRSQQDVSERLFNAGITTPAMIDRSITNATLSYTINF</sequence>
<gene>
    <name evidence="9" type="ORF">SAMN05192540_2119</name>
</gene>
<dbReference type="GO" id="GO:0009279">
    <property type="term" value="C:cell outer membrane"/>
    <property type="evidence" value="ECO:0007669"/>
    <property type="project" value="UniProtKB-SubCell"/>
</dbReference>
<feature type="signal peptide" evidence="8">
    <location>
        <begin position="1"/>
        <end position="20"/>
    </location>
</feature>
<dbReference type="AlphaFoldDB" id="A0A1H4P0V3"/>
<accession>A0A1H4P0V3</accession>
<dbReference type="GO" id="GO:0015483">
    <property type="term" value="F:long-chain fatty acid transporting porin activity"/>
    <property type="evidence" value="ECO:0007669"/>
    <property type="project" value="TreeGrafter"/>
</dbReference>
<dbReference type="Pfam" id="PF03349">
    <property type="entry name" value="Toluene_X"/>
    <property type="match status" value="1"/>
</dbReference>
<keyword evidence="6" id="KW-0472">Membrane</keyword>
<evidence type="ECO:0000256" key="4">
    <source>
        <dbReference type="ARBA" id="ARBA00022692"/>
    </source>
</evidence>
<protein>
    <submittedName>
        <fullName evidence="9">Outer membrane protein transport protein (OMPP1/FadL/TodX)</fullName>
    </submittedName>
</protein>
<evidence type="ECO:0000256" key="5">
    <source>
        <dbReference type="ARBA" id="ARBA00022729"/>
    </source>
</evidence>
<evidence type="ECO:0000256" key="7">
    <source>
        <dbReference type="ARBA" id="ARBA00023237"/>
    </source>
</evidence>
<dbReference type="SUPFAM" id="SSF56935">
    <property type="entry name" value="Porins"/>
    <property type="match status" value="1"/>
</dbReference>
<evidence type="ECO:0000313" key="9">
    <source>
        <dbReference type="EMBL" id="SEC01029.1"/>
    </source>
</evidence>
<organism evidence="9 10">
    <name type="scientific">Maribacter dokdonensis</name>
    <dbReference type="NCBI Taxonomy" id="320912"/>
    <lineage>
        <taxon>Bacteria</taxon>
        <taxon>Pseudomonadati</taxon>
        <taxon>Bacteroidota</taxon>
        <taxon>Flavobacteriia</taxon>
        <taxon>Flavobacteriales</taxon>
        <taxon>Flavobacteriaceae</taxon>
        <taxon>Maribacter</taxon>
    </lineage>
</organism>
<evidence type="ECO:0000256" key="2">
    <source>
        <dbReference type="ARBA" id="ARBA00008163"/>
    </source>
</evidence>
<proteinExistence type="inferred from homology"/>
<keyword evidence="7" id="KW-0998">Cell outer membrane</keyword>
<dbReference type="InterPro" id="IPR005017">
    <property type="entry name" value="OMPP1/FadL/TodX"/>
</dbReference>
<evidence type="ECO:0000256" key="6">
    <source>
        <dbReference type="ARBA" id="ARBA00023136"/>
    </source>
</evidence>
<evidence type="ECO:0000256" key="8">
    <source>
        <dbReference type="SAM" id="SignalP"/>
    </source>
</evidence>
<comment type="subcellular location">
    <subcellularLocation>
        <location evidence="1">Cell outer membrane</location>
        <topology evidence="1">Multi-pass membrane protein</topology>
    </subcellularLocation>
</comment>